<evidence type="ECO:0000313" key="1">
    <source>
        <dbReference type="EMBL" id="QGM27360.1"/>
    </source>
</evidence>
<gene>
    <name evidence="1" type="ORF">GJD93_06570</name>
</gene>
<dbReference type="AlphaFoldDB" id="A0AAP9KJE9"/>
<organism evidence="1 2">
    <name type="scientific">Acinetobacter towneri</name>
    <dbReference type="NCBI Taxonomy" id="202956"/>
    <lineage>
        <taxon>Bacteria</taxon>
        <taxon>Pseudomonadati</taxon>
        <taxon>Pseudomonadota</taxon>
        <taxon>Gammaproteobacteria</taxon>
        <taxon>Moraxellales</taxon>
        <taxon>Moraxellaceae</taxon>
        <taxon>Acinetobacter</taxon>
    </lineage>
</organism>
<proteinExistence type="predicted"/>
<evidence type="ECO:0000313" key="2">
    <source>
        <dbReference type="Proteomes" id="UP000405075"/>
    </source>
</evidence>
<reference evidence="2" key="1">
    <citation type="submission" date="2019-11" db="EMBL/GenBank/DDBJ databases">
        <title>Escherichia coli 1916D6.</title>
        <authorList>
            <person name="Yao H."/>
            <person name="Du X."/>
            <person name="Yu R."/>
            <person name="Li A."/>
        </authorList>
    </citation>
    <scope>NUCLEOTIDE SEQUENCE [LARGE SCALE GENOMIC DNA]</scope>
    <source>
        <strain evidence="2">19110F47</strain>
    </source>
</reference>
<name>A0AAP9KJE9_9GAMM</name>
<dbReference type="Proteomes" id="UP000405075">
    <property type="component" value="Chromosome"/>
</dbReference>
<dbReference type="EMBL" id="CP046045">
    <property type="protein sequence ID" value="QGM27360.1"/>
    <property type="molecule type" value="Genomic_DNA"/>
</dbReference>
<protein>
    <submittedName>
        <fullName evidence="1">Uncharacterized protein</fullName>
    </submittedName>
</protein>
<accession>A0AAP9KJE9</accession>
<sequence length="59" mass="6461">MSIQAPTCGCGRIASKPHQFHGKPNVLIWVCSEGHSTRITYCSENTLKAIKELFTEVAA</sequence>